<dbReference type="STRING" id="35608.A0A2U1QNU2"/>
<proteinExistence type="predicted"/>
<accession>A0A2U1QNU2</accession>
<reference evidence="1 2" key="1">
    <citation type="journal article" date="2018" name="Mol. Plant">
        <title>The genome of Artemisia annua provides insight into the evolution of Asteraceae family and artemisinin biosynthesis.</title>
        <authorList>
            <person name="Shen Q."/>
            <person name="Zhang L."/>
            <person name="Liao Z."/>
            <person name="Wang S."/>
            <person name="Yan T."/>
            <person name="Shi P."/>
            <person name="Liu M."/>
            <person name="Fu X."/>
            <person name="Pan Q."/>
            <person name="Wang Y."/>
            <person name="Lv Z."/>
            <person name="Lu X."/>
            <person name="Zhang F."/>
            <person name="Jiang W."/>
            <person name="Ma Y."/>
            <person name="Chen M."/>
            <person name="Hao X."/>
            <person name="Li L."/>
            <person name="Tang Y."/>
            <person name="Lv G."/>
            <person name="Zhou Y."/>
            <person name="Sun X."/>
            <person name="Brodelius P.E."/>
            <person name="Rose J.K.C."/>
            <person name="Tang K."/>
        </authorList>
    </citation>
    <scope>NUCLEOTIDE SEQUENCE [LARGE SCALE GENOMIC DNA]</scope>
    <source>
        <strain evidence="2">cv. Huhao1</strain>
        <tissue evidence="1">Leaf</tissue>
    </source>
</reference>
<dbReference type="PANTHER" id="PTHR44378:SF2">
    <property type="entry name" value="ACYL-ACTIVATING ENZYME 17, PEROXISOMAL-RELATED"/>
    <property type="match status" value="1"/>
</dbReference>
<dbReference type="OrthoDB" id="1820010at2759"/>
<name>A0A2U1QNU2_ARTAN</name>
<gene>
    <name evidence="1" type="ORF">CTI12_AA001900</name>
</gene>
<dbReference type="Proteomes" id="UP000245207">
    <property type="component" value="Unassembled WGS sequence"/>
</dbReference>
<evidence type="ECO:0000313" key="1">
    <source>
        <dbReference type="EMBL" id="PWA99658.1"/>
    </source>
</evidence>
<protein>
    <submittedName>
        <fullName evidence="1">AMP-binding, conserved site-containing protein</fullName>
    </submittedName>
</protein>
<sequence length="98" mass="11249">MNLQIKIYRNVEFVAVERPIEGEPKGIPWTLATPYKAGADGWCHMDVHNGDIVGWPTNLGWMMGRPKKRALCVFFRNNHFNAMFKFKGVLGRRGMVMP</sequence>
<evidence type="ECO:0000313" key="2">
    <source>
        <dbReference type="Proteomes" id="UP000245207"/>
    </source>
</evidence>
<dbReference type="AlphaFoldDB" id="A0A2U1QNU2"/>
<comment type="caution">
    <text evidence="1">The sequence shown here is derived from an EMBL/GenBank/DDBJ whole genome shotgun (WGS) entry which is preliminary data.</text>
</comment>
<dbReference type="PANTHER" id="PTHR44378">
    <property type="entry name" value="ACYL-ACTIVATING ENZYME 17, PEROXISOMAL-RELATED"/>
    <property type="match status" value="1"/>
</dbReference>
<organism evidence="1 2">
    <name type="scientific">Artemisia annua</name>
    <name type="common">Sweet wormwood</name>
    <dbReference type="NCBI Taxonomy" id="35608"/>
    <lineage>
        <taxon>Eukaryota</taxon>
        <taxon>Viridiplantae</taxon>
        <taxon>Streptophyta</taxon>
        <taxon>Embryophyta</taxon>
        <taxon>Tracheophyta</taxon>
        <taxon>Spermatophyta</taxon>
        <taxon>Magnoliopsida</taxon>
        <taxon>eudicotyledons</taxon>
        <taxon>Gunneridae</taxon>
        <taxon>Pentapetalae</taxon>
        <taxon>asterids</taxon>
        <taxon>campanulids</taxon>
        <taxon>Asterales</taxon>
        <taxon>Asteraceae</taxon>
        <taxon>Asteroideae</taxon>
        <taxon>Anthemideae</taxon>
        <taxon>Artemisiinae</taxon>
        <taxon>Artemisia</taxon>
    </lineage>
</organism>
<keyword evidence="2" id="KW-1185">Reference proteome</keyword>
<dbReference type="EMBL" id="PKPP01000009">
    <property type="protein sequence ID" value="PWA99658.1"/>
    <property type="molecule type" value="Genomic_DNA"/>
</dbReference>